<dbReference type="InterPro" id="IPR006431">
    <property type="entry name" value="Phage_tape_meas_C"/>
</dbReference>
<protein>
    <submittedName>
        <fullName evidence="4">Bacteriophage lambda, GpH, tail tape measure, C-terminal</fullName>
    </submittedName>
</protein>
<dbReference type="Pfam" id="PF09718">
    <property type="entry name" value="Tape_meas_lam_C"/>
    <property type="match status" value="1"/>
</dbReference>
<reference evidence="4" key="1">
    <citation type="submission" date="2020-05" db="EMBL/GenBank/DDBJ databases">
        <authorList>
            <person name="Chiriac C."/>
            <person name="Salcher M."/>
            <person name="Ghai R."/>
            <person name="Kavagutti S V."/>
        </authorList>
    </citation>
    <scope>NUCLEOTIDE SEQUENCE</scope>
</reference>
<evidence type="ECO:0000259" key="2">
    <source>
        <dbReference type="Pfam" id="PF09718"/>
    </source>
</evidence>
<accession>A0A6J5RQY8</accession>
<evidence type="ECO:0000256" key="1">
    <source>
        <dbReference type="SAM" id="Coils"/>
    </source>
</evidence>
<name>A0A6J5RQY8_9CAUD</name>
<dbReference type="EMBL" id="LR797303">
    <property type="protein sequence ID" value="CAB4199780.1"/>
    <property type="molecule type" value="Genomic_DNA"/>
</dbReference>
<sequence>MANFIGRLGVVLGLDSAEFSRGIDSAGKRLDAFASAAVSAGRTAGLALIAAGAAAAKYADEISDVAKANEVTIDSIVKLRNALSQSGGTAENAGKLLSSFTANIDKAAEGGDEVQKTFKTLGISLNDLRKMDIDTMFAKSVESLAAMTDPITRNAKAMELFGKASKGVDFIQLNEEIKANAGVTDEQSKGIEAAAKAYDLLVKNASKLAVVLTAELGPSLNKTLEYITNLNKDTGLSAFGTAFKVVALTVVGSVTALEIAFDNLNKINQQARALLKGDAAAIIRLDTQTSERTDQKLEKLKQYYRDMFGDAGAGRGFMRGDEGVPVPKASGDLRKVELGKAAAAKALADAKKQLELELKGFSEAEREREANRIAFSERAGYLEKGNATQILQDKLAKQTLDREKERLILQNTGRNMRSEDLQYAQAALEIEYKRKDIAAAIGVNDALTQEAKQEALTRNNALAEQALQLETKRLELAKQMREGSLADGFRNAAESTFRNAKNEFERGQQAFESVMGNMESALDRFVRTGKLGFKDFARSLIQDLIAIQMKAQMLSLFKGFSSMFTPSNANVTIPMQPGGGYADGGDPPVGQVSLVGERGPELFVPKTAGTVIPNHQLASMMGGGQTVNYNGPFIQSMNAIDTQTGVQFLVQNKQAIWAANQSAQRSLPMSK</sequence>
<keyword evidence="1" id="KW-0175">Coiled coil</keyword>
<organism evidence="4">
    <name type="scientific">uncultured Caudovirales phage</name>
    <dbReference type="NCBI Taxonomy" id="2100421"/>
    <lineage>
        <taxon>Viruses</taxon>
        <taxon>Duplodnaviria</taxon>
        <taxon>Heunggongvirae</taxon>
        <taxon>Uroviricota</taxon>
        <taxon>Caudoviricetes</taxon>
        <taxon>Peduoviridae</taxon>
        <taxon>Maltschvirus</taxon>
        <taxon>Maltschvirus maltsch</taxon>
    </lineage>
</organism>
<feature type="coiled-coil region" evidence="1">
    <location>
        <begin position="452"/>
        <end position="479"/>
    </location>
</feature>
<feature type="domain" description="Bacteriophage tail tape measure C-terminal" evidence="2">
    <location>
        <begin position="486"/>
        <end position="556"/>
    </location>
</feature>
<gene>
    <name evidence="4" type="ORF">UFOVP1348_11</name>
    <name evidence="3" type="ORF">UFOVP924_40</name>
</gene>
<dbReference type="EMBL" id="LR796874">
    <property type="protein sequence ID" value="CAB4172041.1"/>
    <property type="molecule type" value="Genomic_DNA"/>
</dbReference>
<evidence type="ECO:0000313" key="3">
    <source>
        <dbReference type="EMBL" id="CAB4172041.1"/>
    </source>
</evidence>
<proteinExistence type="predicted"/>
<evidence type="ECO:0000313" key="4">
    <source>
        <dbReference type="EMBL" id="CAB4199780.1"/>
    </source>
</evidence>